<feature type="non-terminal residue" evidence="1">
    <location>
        <position position="46"/>
    </location>
</feature>
<dbReference type="EMBL" id="CAJNOO010011526">
    <property type="protein sequence ID" value="CAF1503592.1"/>
    <property type="molecule type" value="Genomic_DNA"/>
</dbReference>
<protein>
    <submittedName>
        <fullName evidence="1">Uncharacterized protein</fullName>
    </submittedName>
</protein>
<name>A0A815TL90_9BILA</name>
<reference evidence="1" key="1">
    <citation type="submission" date="2021-02" db="EMBL/GenBank/DDBJ databases">
        <authorList>
            <person name="Nowell W R."/>
        </authorList>
    </citation>
    <scope>NUCLEOTIDE SEQUENCE</scope>
</reference>
<accession>A0A815TL90</accession>
<gene>
    <name evidence="1" type="ORF">RFH988_LOCUS38842</name>
</gene>
<organism evidence="1 2">
    <name type="scientific">Rotaria sordida</name>
    <dbReference type="NCBI Taxonomy" id="392033"/>
    <lineage>
        <taxon>Eukaryota</taxon>
        <taxon>Metazoa</taxon>
        <taxon>Spiralia</taxon>
        <taxon>Gnathifera</taxon>
        <taxon>Rotifera</taxon>
        <taxon>Eurotatoria</taxon>
        <taxon>Bdelloidea</taxon>
        <taxon>Philodinida</taxon>
        <taxon>Philodinidae</taxon>
        <taxon>Rotaria</taxon>
    </lineage>
</organism>
<evidence type="ECO:0000313" key="2">
    <source>
        <dbReference type="Proteomes" id="UP000663882"/>
    </source>
</evidence>
<sequence>MQVKNSTQLYSQLLVRALSHQDLRMRLTAMIAVAETAIDNLSFQMK</sequence>
<dbReference type="AlphaFoldDB" id="A0A815TL90"/>
<comment type="caution">
    <text evidence="1">The sequence shown here is derived from an EMBL/GenBank/DDBJ whole genome shotgun (WGS) entry which is preliminary data.</text>
</comment>
<dbReference type="Proteomes" id="UP000663882">
    <property type="component" value="Unassembled WGS sequence"/>
</dbReference>
<proteinExistence type="predicted"/>
<evidence type="ECO:0000313" key="1">
    <source>
        <dbReference type="EMBL" id="CAF1503592.1"/>
    </source>
</evidence>